<feature type="binding site" evidence="8">
    <location>
        <position position="55"/>
    </location>
    <ligand>
        <name>Mg(2+)</name>
        <dbReference type="ChEBI" id="CHEBI:18420"/>
    </ligand>
</feature>
<feature type="binding site" evidence="8">
    <location>
        <begin position="176"/>
        <end position="177"/>
    </location>
    <ligand>
        <name>ATP</name>
        <dbReference type="ChEBI" id="CHEBI:30616"/>
    </ligand>
</feature>
<keyword evidence="4 8" id="KW-0547">Nucleotide-binding</keyword>
<dbReference type="OrthoDB" id="9802097at2"/>
<keyword evidence="7 8" id="KW-0460">Magnesium</keyword>
<accession>A0A1H9H780</accession>
<dbReference type="CDD" id="cd03109">
    <property type="entry name" value="DTBS"/>
    <property type="match status" value="1"/>
</dbReference>
<evidence type="ECO:0000313" key="10">
    <source>
        <dbReference type="Proteomes" id="UP000242515"/>
    </source>
</evidence>
<reference evidence="10" key="1">
    <citation type="submission" date="2016-10" db="EMBL/GenBank/DDBJ databases">
        <authorList>
            <person name="Varghese N."/>
            <person name="Submissions S."/>
        </authorList>
    </citation>
    <scope>NUCLEOTIDE SEQUENCE [LARGE SCALE GENOMIC DNA]</scope>
    <source>
        <strain evidence="10">8N4</strain>
    </source>
</reference>
<protein>
    <recommendedName>
        <fullName evidence="8">ATP-dependent dethiobiotin synthetase BioD</fullName>
        <ecNumber evidence="8">6.3.3.3</ecNumber>
    </recommendedName>
    <alternativeName>
        <fullName evidence="8">DTB synthetase</fullName>
        <shortName evidence="8">DTBS</shortName>
    </alternativeName>
    <alternativeName>
        <fullName evidence="8">Dethiobiotin synthase</fullName>
    </alternativeName>
</protein>
<comment type="function">
    <text evidence="8">Catalyzes a mechanistically unusual reaction, the ATP-dependent insertion of CO2 between the N7 and N8 nitrogen atoms of 7,8-diaminopelargonic acid (DAPA, also called 7,8-diammoniononanoate) to form a ureido ring.</text>
</comment>
<comment type="catalytic activity">
    <reaction evidence="8">
        <text>(7R,8S)-7,8-diammoniononanoate + CO2 + ATP = (4R,5S)-dethiobiotin + ADP + phosphate + 3 H(+)</text>
        <dbReference type="Rhea" id="RHEA:15805"/>
        <dbReference type="ChEBI" id="CHEBI:15378"/>
        <dbReference type="ChEBI" id="CHEBI:16526"/>
        <dbReference type="ChEBI" id="CHEBI:30616"/>
        <dbReference type="ChEBI" id="CHEBI:43474"/>
        <dbReference type="ChEBI" id="CHEBI:149469"/>
        <dbReference type="ChEBI" id="CHEBI:149473"/>
        <dbReference type="ChEBI" id="CHEBI:456216"/>
        <dbReference type="EC" id="6.3.3.3"/>
    </reaction>
</comment>
<dbReference type="PANTHER" id="PTHR43210">
    <property type="entry name" value="DETHIOBIOTIN SYNTHETASE"/>
    <property type="match status" value="1"/>
</dbReference>
<dbReference type="EMBL" id="FOGC01000004">
    <property type="protein sequence ID" value="SEQ58143.1"/>
    <property type="molecule type" value="Genomic_DNA"/>
</dbReference>
<dbReference type="GO" id="GO:0042803">
    <property type="term" value="F:protein homodimerization activity"/>
    <property type="evidence" value="ECO:0007669"/>
    <property type="project" value="UniProtKB-ARBA"/>
</dbReference>
<dbReference type="GO" id="GO:0005524">
    <property type="term" value="F:ATP binding"/>
    <property type="evidence" value="ECO:0007669"/>
    <property type="project" value="UniProtKB-UniRule"/>
</dbReference>
<evidence type="ECO:0000256" key="4">
    <source>
        <dbReference type="ARBA" id="ARBA00022741"/>
    </source>
</evidence>
<feature type="binding site" evidence="8">
    <location>
        <position position="116"/>
    </location>
    <ligand>
        <name>Mg(2+)</name>
        <dbReference type="ChEBI" id="CHEBI:18420"/>
    </ligand>
</feature>
<dbReference type="GO" id="GO:0004141">
    <property type="term" value="F:dethiobiotin synthase activity"/>
    <property type="evidence" value="ECO:0007669"/>
    <property type="project" value="UniProtKB-UniRule"/>
</dbReference>
<dbReference type="STRING" id="988801.SAMN05216522_104104"/>
<keyword evidence="2 8" id="KW-0436">Ligase</keyword>
<feature type="binding site" evidence="8">
    <location>
        <begin position="13"/>
        <end position="18"/>
    </location>
    <ligand>
        <name>ATP</name>
        <dbReference type="ChEBI" id="CHEBI:30616"/>
    </ligand>
</feature>
<keyword evidence="10" id="KW-1185">Reference proteome</keyword>
<keyword evidence="1 8" id="KW-0963">Cytoplasm</keyword>
<feature type="binding site" evidence="8">
    <location>
        <position position="42"/>
    </location>
    <ligand>
        <name>substrate</name>
    </ligand>
</feature>
<dbReference type="InterPro" id="IPR027417">
    <property type="entry name" value="P-loop_NTPase"/>
</dbReference>
<evidence type="ECO:0000256" key="6">
    <source>
        <dbReference type="ARBA" id="ARBA00022840"/>
    </source>
</evidence>
<feature type="binding site" evidence="8">
    <location>
        <position position="17"/>
    </location>
    <ligand>
        <name>Mg(2+)</name>
        <dbReference type="ChEBI" id="CHEBI:18420"/>
    </ligand>
</feature>
<comment type="subcellular location">
    <subcellularLocation>
        <location evidence="8">Cytoplasm</location>
    </subcellularLocation>
</comment>
<keyword evidence="3 8" id="KW-0479">Metal-binding</keyword>
<evidence type="ECO:0000256" key="7">
    <source>
        <dbReference type="ARBA" id="ARBA00022842"/>
    </source>
</evidence>
<dbReference type="FunFam" id="3.40.50.300:FF:000292">
    <property type="entry name" value="ATP-dependent dethiobiotin synthetase BioD"/>
    <property type="match status" value="1"/>
</dbReference>
<evidence type="ECO:0000313" key="9">
    <source>
        <dbReference type="EMBL" id="SEQ58143.1"/>
    </source>
</evidence>
<comment type="cofactor">
    <cofactor evidence="8">
        <name>Mg(2+)</name>
        <dbReference type="ChEBI" id="CHEBI:18420"/>
    </cofactor>
</comment>
<name>A0A1H9H780_9GAMM</name>
<dbReference type="GO" id="GO:0000287">
    <property type="term" value="F:magnesium ion binding"/>
    <property type="evidence" value="ECO:0007669"/>
    <property type="project" value="UniProtKB-UniRule"/>
</dbReference>
<dbReference type="Gene3D" id="3.40.50.300">
    <property type="entry name" value="P-loop containing nucleotide triphosphate hydrolases"/>
    <property type="match status" value="1"/>
</dbReference>
<dbReference type="NCBIfam" id="TIGR00347">
    <property type="entry name" value="bioD"/>
    <property type="match status" value="1"/>
</dbReference>
<keyword evidence="6 8" id="KW-0067">ATP-binding</keyword>
<dbReference type="SUPFAM" id="SSF52540">
    <property type="entry name" value="P-loop containing nucleoside triphosphate hydrolases"/>
    <property type="match status" value="1"/>
</dbReference>
<dbReference type="UniPathway" id="UPA00078">
    <property type="reaction ID" value="UER00161"/>
</dbReference>
<comment type="pathway">
    <text evidence="8">Cofactor biosynthesis; biotin biosynthesis; biotin from 7,8-diaminononanoate: step 1/2.</text>
</comment>
<proteinExistence type="inferred from homology"/>
<evidence type="ECO:0000256" key="3">
    <source>
        <dbReference type="ARBA" id="ARBA00022723"/>
    </source>
</evidence>
<organism evidence="9 10">
    <name type="scientific">Rosenbergiella nectarea</name>
    <dbReference type="NCBI Taxonomy" id="988801"/>
    <lineage>
        <taxon>Bacteria</taxon>
        <taxon>Pseudomonadati</taxon>
        <taxon>Pseudomonadota</taxon>
        <taxon>Gammaproteobacteria</taxon>
        <taxon>Enterobacterales</taxon>
        <taxon>Erwiniaceae</taxon>
        <taxon>Rosenbergiella</taxon>
    </lineage>
</organism>
<dbReference type="HAMAP" id="MF_00336">
    <property type="entry name" value="BioD"/>
    <property type="match status" value="1"/>
</dbReference>
<evidence type="ECO:0000256" key="8">
    <source>
        <dbReference type="HAMAP-Rule" id="MF_00336"/>
    </source>
</evidence>
<sequence>MSHTYFLTGTDTDVGKTLVSAALLQAAGRSGYTTAGYKPVASGSEWTVEGLRNRDALILQRYSNVNLPYASVNPLTFEQPTSPHIASQREGQPISFPLLDAGLAALQALADWVLVEGAGGWFTPLSAQQHYGEWVSAQQLPVILVVGMKLGCINHALLTQAAIQQAGLTLAGWVANSLSPEPHEYAAYCAYLTDQISAPLLGEIPFLSDANQLDNIGHYLTLP</sequence>
<comment type="similarity">
    <text evidence="8">Belongs to the dethiobiotin synthetase family.</text>
</comment>
<dbReference type="Proteomes" id="UP000242515">
    <property type="component" value="Unassembled WGS sequence"/>
</dbReference>
<dbReference type="GO" id="GO:0005829">
    <property type="term" value="C:cytosol"/>
    <property type="evidence" value="ECO:0007669"/>
    <property type="project" value="TreeGrafter"/>
</dbReference>
<feature type="binding site" evidence="8">
    <location>
        <position position="55"/>
    </location>
    <ligand>
        <name>ATP</name>
        <dbReference type="ChEBI" id="CHEBI:30616"/>
    </ligand>
</feature>
<evidence type="ECO:0000256" key="1">
    <source>
        <dbReference type="ARBA" id="ARBA00022490"/>
    </source>
</evidence>
<evidence type="ECO:0000256" key="5">
    <source>
        <dbReference type="ARBA" id="ARBA00022756"/>
    </source>
</evidence>
<feature type="binding site" evidence="8">
    <location>
        <begin position="116"/>
        <end position="119"/>
    </location>
    <ligand>
        <name>ATP</name>
        <dbReference type="ChEBI" id="CHEBI:30616"/>
    </ligand>
</feature>
<dbReference type="Pfam" id="PF13500">
    <property type="entry name" value="AAA_26"/>
    <property type="match status" value="1"/>
</dbReference>
<gene>
    <name evidence="8" type="primary">bioD</name>
    <name evidence="9" type="ORF">SAMN05216522_104104</name>
</gene>
<feature type="active site" evidence="8">
    <location>
        <position position="38"/>
    </location>
</feature>
<dbReference type="EC" id="6.3.3.3" evidence="8"/>
<feature type="binding site" evidence="8">
    <location>
        <begin position="205"/>
        <end position="207"/>
    </location>
    <ligand>
        <name>ATP</name>
        <dbReference type="ChEBI" id="CHEBI:30616"/>
    </ligand>
</feature>
<dbReference type="AlphaFoldDB" id="A0A1H9H780"/>
<comment type="subunit">
    <text evidence="8">Homodimer.</text>
</comment>
<dbReference type="InterPro" id="IPR004472">
    <property type="entry name" value="DTB_synth_BioD"/>
</dbReference>
<evidence type="ECO:0000256" key="2">
    <source>
        <dbReference type="ARBA" id="ARBA00022598"/>
    </source>
</evidence>
<keyword evidence="5 8" id="KW-0093">Biotin biosynthesis</keyword>
<dbReference type="PIRSF" id="PIRSF006755">
    <property type="entry name" value="DTB_synth"/>
    <property type="match status" value="1"/>
</dbReference>
<dbReference type="GO" id="GO:0009102">
    <property type="term" value="P:biotin biosynthetic process"/>
    <property type="evidence" value="ECO:0007669"/>
    <property type="project" value="UniProtKB-UniRule"/>
</dbReference>
<dbReference type="RefSeq" id="WP_092674491.1">
    <property type="nucleotide sequence ID" value="NZ_FOGC01000004.1"/>
</dbReference>
<comment type="caution">
    <text evidence="8">Lacks conserved residue(s) required for the propagation of feature annotation.</text>
</comment>
<dbReference type="PANTHER" id="PTHR43210:SF5">
    <property type="entry name" value="DETHIOBIOTIN SYNTHETASE"/>
    <property type="match status" value="1"/>
</dbReference>